<evidence type="ECO:0000313" key="14">
    <source>
        <dbReference type="Proteomes" id="UP000030678"/>
    </source>
</evidence>
<reference evidence="13 14" key="1">
    <citation type="submission" date="2013-03" db="EMBL/GenBank/DDBJ databases">
        <title>The Genome Sequence of Cladophialophora carrionii CBS 160.54.</title>
        <authorList>
            <consortium name="The Broad Institute Genomics Platform"/>
            <person name="Cuomo C."/>
            <person name="de Hoog S."/>
            <person name="Gorbushina A."/>
            <person name="Walker B."/>
            <person name="Young S.K."/>
            <person name="Zeng Q."/>
            <person name="Gargeya S."/>
            <person name="Fitzgerald M."/>
            <person name="Haas B."/>
            <person name="Abouelleil A."/>
            <person name="Allen A.W."/>
            <person name="Alvarado L."/>
            <person name="Arachchi H.M."/>
            <person name="Berlin A.M."/>
            <person name="Chapman S.B."/>
            <person name="Gainer-Dewar J."/>
            <person name="Goldberg J."/>
            <person name="Griggs A."/>
            <person name="Gujja S."/>
            <person name="Hansen M."/>
            <person name="Howarth C."/>
            <person name="Imamovic A."/>
            <person name="Ireland A."/>
            <person name="Larimer J."/>
            <person name="McCowan C."/>
            <person name="Murphy C."/>
            <person name="Pearson M."/>
            <person name="Poon T.W."/>
            <person name="Priest M."/>
            <person name="Roberts A."/>
            <person name="Saif S."/>
            <person name="Shea T."/>
            <person name="Sisk P."/>
            <person name="Sykes S."/>
            <person name="Wortman J."/>
            <person name="Nusbaum C."/>
            <person name="Birren B."/>
        </authorList>
    </citation>
    <scope>NUCLEOTIDE SEQUENCE [LARGE SCALE GENOMIC DNA]</scope>
    <source>
        <strain evidence="13 14">CBS 160.54</strain>
    </source>
</reference>
<proteinExistence type="inferred from homology"/>
<dbReference type="AlphaFoldDB" id="V9DPD5"/>
<dbReference type="HOGENOM" id="CLU_050910_3_1_1"/>
<dbReference type="GO" id="GO:0106143">
    <property type="term" value="C:tRNA (m7G46) methyltransferase complex"/>
    <property type="evidence" value="ECO:0007669"/>
    <property type="project" value="UniProtKB-ARBA"/>
</dbReference>
<dbReference type="FunFam" id="3.40.50.150:FF:000060">
    <property type="entry name" value="tRNA (guanine-N(7)-)-methyltransferase"/>
    <property type="match status" value="1"/>
</dbReference>
<dbReference type="PROSITE" id="PS51625">
    <property type="entry name" value="SAM_MT_TRMB"/>
    <property type="match status" value="1"/>
</dbReference>
<evidence type="ECO:0000256" key="3">
    <source>
        <dbReference type="ARBA" id="ARBA00022555"/>
    </source>
</evidence>
<dbReference type="GO" id="GO:0008176">
    <property type="term" value="F:tRNA (guanine(46)-N7)-methyltransferase activity"/>
    <property type="evidence" value="ECO:0007669"/>
    <property type="project" value="UniProtKB-UniRule"/>
</dbReference>
<dbReference type="InterPro" id="IPR025763">
    <property type="entry name" value="Trm8_euk"/>
</dbReference>
<dbReference type="SUPFAM" id="SSF53335">
    <property type="entry name" value="S-adenosyl-L-methionine-dependent methyltransferases"/>
    <property type="match status" value="1"/>
</dbReference>
<evidence type="ECO:0000256" key="10">
    <source>
        <dbReference type="ARBA" id="ARBA00060552"/>
    </source>
</evidence>
<protein>
    <recommendedName>
        <fullName evidence="11">tRNA (guanine-N(7)-)-methyltransferase</fullName>
        <ecNumber evidence="11">2.1.1.33</ecNumber>
    </recommendedName>
    <alternativeName>
        <fullName evidence="11">Transfer RNA methyltransferase 8</fullName>
    </alternativeName>
    <alternativeName>
        <fullName evidence="11">tRNA (guanine(46)-N(7))-methyltransferase</fullName>
    </alternativeName>
    <alternativeName>
        <fullName evidence="11">tRNA(m7G46)-methyltransferase</fullName>
    </alternativeName>
</protein>
<evidence type="ECO:0000313" key="13">
    <source>
        <dbReference type="EMBL" id="ETI28745.1"/>
    </source>
</evidence>
<dbReference type="VEuPathDB" id="FungiDB:G647_01196"/>
<feature type="region of interest" description="Disordered" evidence="12">
    <location>
        <begin position="1"/>
        <end position="36"/>
    </location>
</feature>
<accession>V9DPD5</accession>
<feature type="compositionally biased region" description="Acidic residues" evidence="12">
    <location>
        <begin position="154"/>
        <end position="164"/>
    </location>
</feature>
<dbReference type="GeneID" id="19979689"/>
<evidence type="ECO:0000256" key="9">
    <source>
        <dbReference type="ARBA" id="ARBA00023242"/>
    </source>
</evidence>
<keyword evidence="9 11" id="KW-0539">Nucleus</keyword>
<dbReference type="EC" id="2.1.1.33" evidence="11"/>
<feature type="binding site" evidence="11">
    <location>
        <position position="206"/>
    </location>
    <ligand>
        <name>S-adenosyl-L-methionine</name>
        <dbReference type="ChEBI" id="CHEBI:59789"/>
    </ligand>
</feature>
<evidence type="ECO:0000256" key="7">
    <source>
        <dbReference type="ARBA" id="ARBA00022694"/>
    </source>
</evidence>
<dbReference type="Gene3D" id="3.40.50.150">
    <property type="entry name" value="Vaccinia Virus protein VP39"/>
    <property type="match status" value="1"/>
</dbReference>
<evidence type="ECO:0000256" key="1">
    <source>
        <dbReference type="ARBA" id="ARBA00000142"/>
    </source>
</evidence>
<name>V9DPD5_9EURO</name>
<evidence type="ECO:0000256" key="8">
    <source>
        <dbReference type="ARBA" id="ARBA00022884"/>
    </source>
</evidence>
<dbReference type="GO" id="GO:0000049">
    <property type="term" value="F:tRNA binding"/>
    <property type="evidence" value="ECO:0007669"/>
    <property type="project" value="UniProtKB-UniRule"/>
</dbReference>
<comment type="similarity">
    <text evidence="11">Belongs to the class I-like SAM-binding methyltransferase superfamily. TrmB family.</text>
</comment>
<feature type="binding site" evidence="11">
    <location>
        <position position="104"/>
    </location>
    <ligand>
        <name>S-adenosyl-L-methionine</name>
        <dbReference type="ChEBI" id="CHEBI:59789"/>
    </ligand>
</feature>
<evidence type="ECO:0000256" key="4">
    <source>
        <dbReference type="ARBA" id="ARBA00022603"/>
    </source>
</evidence>
<keyword evidence="5 11" id="KW-0808">Transferase</keyword>
<comment type="pathway">
    <text evidence="10 11">tRNA modification; N(7)-methylguanine-tRNA biosynthesis.</text>
</comment>
<organism evidence="13 14">
    <name type="scientific">Cladophialophora carrionii CBS 160.54</name>
    <dbReference type="NCBI Taxonomy" id="1279043"/>
    <lineage>
        <taxon>Eukaryota</taxon>
        <taxon>Fungi</taxon>
        <taxon>Dikarya</taxon>
        <taxon>Ascomycota</taxon>
        <taxon>Pezizomycotina</taxon>
        <taxon>Eurotiomycetes</taxon>
        <taxon>Chaetothyriomycetidae</taxon>
        <taxon>Chaetothyriales</taxon>
        <taxon>Herpotrichiellaceae</taxon>
        <taxon>Cladophialophora</taxon>
    </lineage>
</organism>
<evidence type="ECO:0000256" key="11">
    <source>
        <dbReference type="HAMAP-Rule" id="MF_03055"/>
    </source>
</evidence>
<feature type="active site" evidence="11">
    <location>
        <position position="209"/>
    </location>
</feature>
<gene>
    <name evidence="11" type="primary">TRM8</name>
    <name evidence="13" type="ORF">G647_01196</name>
</gene>
<feature type="binding site" evidence="11">
    <location>
        <begin position="127"/>
        <end position="128"/>
    </location>
    <ligand>
        <name>S-adenosyl-L-methionine</name>
        <dbReference type="ChEBI" id="CHEBI:59789"/>
    </ligand>
</feature>
<sequence>MVGPPNKRQKREEYKKTQGGFKTGGANGRPASEQQIKLPKKKFYRQRAHANPFSDHALAYPASPADMDWTSHYPAFVSTPSPGRTESGGTPPSMTRSVEIADIGCGFGGLLVALAPLFPETLMLGMELRIQVTNYVIDRIAALRAQNLQQSAAADDDDDDDDQDQNQKNPAAAASLYQNISVLRTNSMKFLPNYFTRAQLAKIFLCFPDPHFKQRKHKARIVSAQLNAEYAYVTRPGGLVYTITDVEELHQWMTKHFDGDEAGDARELWERLSPEELEADPCVKIMSEETEESKKVTRNGGKKFIAVFRRKNDPEWPG</sequence>
<dbReference type="Pfam" id="PF02390">
    <property type="entry name" value="Methyltransf_4"/>
    <property type="match status" value="2"/>
</dbReference>
<dbReference type="RefSeq" id="XP_008722819.1">
    <property type="nucleotide sequence ID" value="XM_008724597.1"/>
</dbReference>
<comment type="function">
    <text evidence="11">Catalyzes the formation of N(7)-methylguanine at position 46 (m7G46) in tRNA.</text>
</comment>
<dbReference type="UniPathway" id="UPA00989"/>
<evidence type="ECO:0000256" key="12">
    <source>
        <dbReference type="SAM" id="MobiDB-lite"/>
    </source>
</evidence>
<dbReference type="InterPro" id="IPR003358">
    <property type="entry name" value="tRNA_(Gua-N-7)_MeTrfase_Trmb"/>
</dbReference>
<dbReference type="PANTHER" id="PTHR23417:SF16">
    <property type="entry name" value="TRNA (GUANINE-N(7)-)-METHYLTRANSFERASE"/>
    <property type="match status" value="1"/>
</dbReference>
<dbReference type="EMBL" id="KB822697">
    <property type="protein sequence ID" value="ETI28745.1"/>
    <property type="molecule type" value="Genomic_DNA"/>
</dbReference>
<dbReference type="PANTHER" id="PTHR23417">
    <property type="entry name" value="3-DEOXY-D-MANNO-OCTULOSONIC-ACID TRANSFERASE/TRNA GUANINE-N 7 - -METHYLTRANSFERASE"/>
    <property type="match status" value="1"/>
</dbReference>
<keyword evidence="4 11" id="KW-0489">Methyltransferase</keyword>
<dbReference type="OrthoDB" id="47276at2759"/>
<comment type="catalytic activity">
    <reaction evidence="1 11">
        <text>guanosine(46) in tRNA + S-adenosyl-L-methionine = N(7)-methylguanosine(46) in tRNA + S-adenosyl-L-homocysteine</text>
        <dbReference type="Rhea" id="RHEA:42708"/>
        <dbReference type="Rhea" id="RHEA-COMP:10188"/>
        <dbReference type="Rhea" id="RHEA-COMP:10189"/>
        <dbReference type="ChEBI" id="CHEBI:57856"/>
        <dbReference type="ChEBI" id="CHEBI:59789"/>
        <dbReference type="ChEBI" id="CHEBI:74269"/>
        <dbReference type="ChEBI" id="CHEBI:74480"/>
        <dbReference type="EC" id="2.1.1.33"/>
    </reaction>
</comment>
<feature type="region of interest" description="Disordered" evidence="12">
    <location>
        <begin position="151"/>
        <end position="171"/>
    </location>
</feature>
<comment type="subcellular location">
    <subcellularLocation>
        <location evidence="2 11">Nucleus</location>
    </subcellularLocation>
</comment>
<evidence type="ECO:0000256" key="5">
    <source>
        <dbReference type="ARBA" id="ARBA00022679"/>
    </source>
</evidence>
<evidence type="ECO:0000256" key="6">
    <source>
        <dbReference type="ARBA" id="ARBA00022691"/>
    </source>
</evidence>
<dbReference type="HAMAP" id="MF_03055">
    <property type="entry name" value="tRNA_methyltr_TrmB_euk"/>
    <property type="match status" value="1"/>
</dbReference>
<dbReference type="GO" id="GO:0005634">
    <property type="term" value="C:nucleus"/>
    <property type="evidence" value="ECO:0007669"/>
    <property type="project" value="UniProtKB-SubCell"/>
</dbReference>
<keyword evidence="8 11" id="KW-0694">RNA-binding</keyword>
<evidence type="ECO:0000256" key="2">
    <source>
        <dbReference type="ARBA" id="ARBA00004123"/>
    </source>
</evidence>
<dbReference type="InterPro" id="IPR029063">
    <property type="entry name" value="SAM-dependent_MTases_sf"/>
</dbReference>
<keyword evidence="3 11" id="KW-0820">tRNA-binding</keyword>
<keyword evidence="7 11" id="KW-0819">tRNA processing</keyword>
<feature type="binding site" evidence="11">
    <location>
        <begin position="290"/>
        <end position="292"/>
    </location>
    <ligand>
        <name>S-adenosyl-L-methionine</name>
        <dbReference type="ChEBI" id="CHEBI:59789"/>
    </ligand>
</feature>
<dbReference type="Proteomes" id="UP000030678">
    <property type="component" value="Unassembled WGS sequence"/>
</dbReference>
<feature type="binding site" evidence="11">
    <location>
        <begin position="186"/>
        <end position="187"/>
    </location>
    <ligand>
        <name>S-adenosyl-L-methionine</name>
        <dbReference type="ChEBI" id="CHEBI:59789"/>
    </ligand>
</feature>
<comment type="subunit">
    <text evidence="11">Forms a complex with TRM82.</text>
</comment>
<keyword evidence="6 11" id="KW-0949">S-adenosyl-L-methionine</keyword>